<sequence>MSVDVFLWDPSTSGGIPSGFEEAFALVHELMVTAAPTNPKFVAFAEHLLATLQAQREPDDALLDYYRDVVEWASGVCRAVFNPGLGGDGVTALRLVVECAAERGLPVMYGPMGTIFLPDGRTYPSDHRALFEAAWQEADALTKGFPKGLKAFKEHVNSVVRNMAMRHGFRPGKVPYSSRIQSLNNSKGFIREVDFGQQYFYLLIEPAGGAYSITIQTLFYNKWYRNIVGMFDFPSSNSSGDIFYFTGRMIRDFECDENKSIYANEDLSIFFSELEKIYFPLLDEIRTLSDVDAIFNGSFRSRFLDYFLYPYPAKLITAKMTGNPDFEKYVEIATAASERGNTGWMGGGDDKTYKSELPKLIDYLRAGLE</sequence>
<reference evidence="1 2" key="1">
    <citation type="submission" date="2019-02" db="EMBL/GenBank/DDBJ databases">
        <title>Genomic Encyclopedia of Type Strains, Phase IV (KMG-IV): sequencing the most valuable type-strain genomes for metagenomic binning, comparative biology and taxonomic classification.</title>
        <authorList>
            <person name="Goeker M."/>
        </authorList>
    </citation>
    <scope>NUCLEOTIDE SEQUENCE [LARGE SCALE GENOMIC DNA]</scope>
    <source>
        <strain evidence="1 2">DSM 105135</strain>
    </source>
</reference>
<dbReference type="AlphaFoldDB" id="A0A4Q7Z5A1"/>
<organism evidence="1 2">
    <name type="scientific">Fluviicoccus keumensis</name>
    <dbReference type="NCBI Taxonomy" id="1435465"/>
    <lineage>
        <taxon>Bacteria</taxon>
        <taxon>Pseudomonadati</taxon>
        <taxon>Pseudomonadota</taxon>
        <taxon>Gammaproteobacteria</taxon>
        <taxon>Moraxellales</taxon>
        <taxon>Moraxellaceae</taxon>
        <taxon>Fluviicoccus</taxon>
    </lineage>
</organism>
<comment type="caution">
    <text evidence="1">The sequence shown here is derived from an EMBL/GenBank/DDBJ whole genome shotgun (WGS) entry which is preliminary data.</text>
</comment>
<proteinExistence type="predicted"/>
<dbReference type="EMBL" id="SHKX01000012">
    <property type="protein sequence ID" value="RZU44991.1"/>
    <property type="molecule type" value="Genomic_DNA"/>
</dbReference>
<gene>
    <name evidence="1" type="ORF">EV700_1798</name>
</gene>
<accession>A0A4Q7Z5A1</accession>
<dbReference type="RefSeq" id="WP_130412909.1">
    <property type="nucleotide sequence ID" value="NZ_SHKX01000012.1"/>
</dbReference>
<evidence type="ECO:0000313" key="1">
    <source>
        <dbReference type="EMBL" id="RZU44991.1"/>
    </source>
</evidence>
<dbReference type="Proteomes" id="UP000292423">
    <property type="component" value="Unassembled WGS sequence"/>
</dbReference>
<name>A0A4Q7Z5A1_9GAMM</name>
<keyword evidence="2" id="KW-1185">Reference proteome</keyword>
<evidence type="ECO:0000313" key="2">
    <source>
        <dbReference type="Proteomes" id="UP000292423"/>
    </source>
</evidence>
<protein>
    <submittedName>
        <fullName evidence="1">Uncharacterized protein</fullName>
    </submittedName>
</protein>